<proteinExistence type="predicted"/>
<organism evidence="1 2">
    <name type="scientific">Rotaria magnacalcarata</name>
    <dbReference type="NCBI Taxonomy" id="392030"/>
    <lineage>
        <taxon>Eukaryota</taxon>
        <taxon>Metazoa</taxon>
        <taxon>Spiralia</taxon>
        <taxon>Gnathifera</taxon>
        <taxon>Rotifera</taxon>
        <taxon>Eurotatoria</taxon>
        <taxon>Bdelloidea</taxon>
        <taxon>Philodinida</taxon>
        <taxon>Philodinidae</taxon>
        <taxon>Rotaria</taxon>
    </lineage>
</organism>
<feature type="non-terminal residue" evidence="1">
    <location>
        <position position="1"/>
    </location>
</feature>
<protein>
    <submittedName>
        <fullName evidence="1">Uncharacterized protein</fullName>
    </submittedName>
</protein>
<gene>
    <name evidence="1" type="ORF">GIL414_LOCUS76633</name>
</gene>
<dbReference type="EMBL" id="CAJOBJ010345805">
    <property type="protein sequence ID" value="CAF5201172.1"/>
    <property type="molecule type" value="Genomic_DNA"/>
</dbReference>
<comment type="caution">
    <text evidence="1">The sequence shown here is derived from an EMBL/GenBank/DDBJ whole genome shotgun (WGS) entry which is preliminary data.</text>
</comment>
<dbReference type="AlphaFoldDB" id="A0A8S3IK09"/>
<sequence length="299" mass="35553">DSESTTDNVLLHRHRTLVKLEMEFLKNWLPDNSEQYPEVLALLSKPENDLWQYSAKILSFIDQEVELFSTVLSKNGQLEDLDKFKLLDECLHNINDDTYKIERLLVNRIHMQLMLRANEQGTPEKILTDNYIQFEENVRQLQDEQSNHNSISISLIAWIKYYIELYAVALKNQCSEKIMGTIDQFLTRDELHLSLTLKLFVIKQICELSSVKFDTFCEIFYNRNVVWPRTILEKPQDQHNLILPTPLFVCEDEFKRISDILSYSNDIEHLRQLITNCTTNQTSSYCFLVWFIHYYSRFY</sequence>
<evidence type="ECO:0000313" key="2">
    <source>
        <dbReference type="Proteomes" id="UP000681720"/>
    </source>
</evidence>
<name>A0A8S3IK09_9BILA</name>
<reference evidence="1" key="1">
    <citation type="submission" date="2021-02" db="EMBL/GenBank/DDBJ databases">
        <authorList>
            <person name="Nowell W R."/>
        </authorList>
    </citation>
    <scope>NUCLEOTIDE SEQUENCE</scope>
</reference>
<accession>A0A8S3IK09</accession>
<feature type="non-terminal residue" evidence="1">
    <location>
        <position position="299"/>
    </location>
</feature>
<dbReference type="Proteomes" id="UP000681720">
    <property type="component" value="Unassembled WGS sequence"/>
</dbReference>
<evidence type="ECO:0000313" key="1">
    <source>
        <dbReference type="EMBL" id="CAF5201172.1"/>
    </source>
</evidence>